<dbReference type="EMBL" id="ML735769">
    <property type="protein sequence ID" value="KAE8415306.1"/>
    <property type="molecule type" value="Genomic_DNA"/>
</dbReference>
<proteinExistence type="predicted"/>
<evidence type="ECO:0000256" key="3">
    <source>
        <dbReference type="ARBA" id="ARBA00023015"/>
    </source>
</evidence>
<dbReference type="PROSITE" id="PS50048">
    <property type="entry name" value="ZN2_CY6_FUNGAL_2"/>
    <property type="match status" value="1"/>
</dbReference>
<dbReference type="SUPFAM" id="SSF57701">
    <property type="entry name" value="Zn2/Cys6 DNA-binding domain"/>
    <property type="match status" value="1"/>
</dbReference>
<reference evidence="8 9" key="1">
    <citation type="submission" date="2019-04" db="EMBL/GenBank/DDBJ databases">
        <authorList>
            <consortium name="DOE Joint Genome Institute"/>
            <person name="Mondo S."/>
            <person name="Kjaerbolling I."/>
            <person name="Vesth T."/>
            <person name="Frisvad J.C."/>
            <person name="Nybo J.L."/>
            <person name="Theobald S."/>
            <person name="Kildgaard S."/>
            <person name="Isbrandt T."/>
            <person name="Kuo A."/>
            <person name="Sato A."/>
            <person name="Lyhne E.K."/>
            <person name="Kogle M.E."/>
            <person name="Wiebenga A."/>
            <person name="Kun R.S."/>
            <person name="Lubbers R.J."/>
            <person name="Makela M.R."/>
            <person name="Barry K."/>
            <person name="Chovatia M."/>
            <person name="Clum A."/>
            <person name="Daum C."/>
            <person name="Haridas S."/>
            <person name="He G."/>
            <person name="LaButti K."/>
            <person name="Lipzen A."/>
            <person name="Riley R."/>
            <person name="Salamov A."/>
            <person name="Simmons B.A."/>
            <person name="Magnuson J.K."/>
            <person name="Henrissat B."/>
            <person name="Mortensen U.H."/>
            <person name="Larsen T.O."/>
            <person name="Devries R.P."/>
            <person name="Grigoriev I.V."/>
            <person name="Machida M."/>
            <person name="Baker S.E."/>
            <person name="Andersen M.R."/>
            <person name="Cantor M.N."/>
            <person name="Hua S.X."/>
        </authorList>
    </citation>
    <scope>NUCLEOTIDE SEQUENCE [LARGE SCALE GENOMIC DNA]</scope>
    <source>
        <strain evidence="8 9">CBS 117616</strain>
    </source>
</reference>
<dbReference type="SMART" id="SM00066">
    <property type="entry name" value="GAL4"/>
    <property type="match status" value="1"/>
</dbReference>
<keyword evidence="3" id="KW-0805">Transcription regulation</keyword>
<evidence type="ECO:0000256" key="6">
    <source>
        <dbReference type="ARBA" id="ARBA00023242"/>
    </source>
</evidence>
<dbReference type="InterPro" id="IPR007219">
    <property type="entry name" value="XnlR_reg_dom"/>
</dbReference>
<dbReference type="PROSITE" id="PS00463">
    <property type="entry name" value="ZN2_CY6_FUNGAL_1"/>
    <property type="match status" value="1"/>
</dbReference>
<dbReference type="Pfam" id="PF04082">
    <property type="entry name" value="Fungal_trans"/>
    <property type="match status" value="1"/>
</dbReference>
<sequence length="330" mass="36977">MRQIHGVNGPTHIKQACAHCRKTKSRCQGGSPCSECLRRGIQCSLGRQVEAPSPPTGGSDIPPWSAGCSNPRRRFLDLYFEKFHPYWLLVHRGSFNEDIDPPLLVQAMVVIGMWMSDEPNARSAAIDLHNTLASAISQQREEWDVSATEDVGGAPWPIATYQGILLHIIFALVHAGTGNLGIDLKPAFSRTHTDLLNSLIGSCKRLGMLYYPHILTRYSQRDSGPYIWLGIEEIKLFNLALYRVYRAASVVGKRANNNTDIHARLTARDLQFPFPTHTRLWKTVSMAEWGSAAARGVFDQLLDDTLEEMWISRVHGALGVDWELDYTPQD</sequence>
<name>A0ABQ6WID3_9EURO</name>
<dbReference type="Gene3D" id="4.10.240.10">
    <property type="entry name" value="Zn(2)-C6 fungal-type DNA-binding domain"/>
    <property type="match status" value="1"/>
</dbReference>
<keyword evidence="6" id="KW-0539">Nucleus</keyword>
<evidence type="ECO:0000256" key="1">
    <source>
        <dbReference type="ARBA" id="ARBA00022723"/>
    </source>
</evidence>
<feature type="domain" description="Zn(2)-C6 fungal-type" evidence="7">
    <location>
        <begin position="16"/>
        <end position="45"/>
    </location>
</feature>
<keyword evidence="5" id="KW-0804">Transcription</keyword>
<protein>
    <recommendedName>
        <fullName evidence="7">Zn(2)-C6 fungal-type domain-containing protein</fullName>
    </recommendedName>
</protein>
<evidence type="ECO:0000256" key="5">
    <source>
        <dbReference type="ARBA" id="ARBA00023163"/>
    </source>
</evidence>
<keyword evidence="1" id="KW-0479">Metal-binding</keyword>
<evidence type="ECO:0000256" key="4">
    <source>
        <dbReference type="ARBA" id="ARBA00023125"/>
    </source>
</evidence>
<dbReference type="InterPro" id="IPR001138">
    <property type="entry name" value="Zn2Cys6_DnaBD"/>
</dbReference>
<organism evidence="8 9">
    <name type="scientific">Aspergillus pseudocaelatus</name>
    <dbReference type="NCBI Taxonomy" id="1825620"/>
    <lineage>
        <taxon>Eukaryota</taxon>
        <taxon>Fungi</taxon>
        <taxon>Dikarya</taxon>
        <taxon>Ascomycota</taxon>
        <taxon>Pezizomycotina</taxon>
        <taxon>Eurotiomycetes</taxon>
        <taxon>Eurotiomycetidae</taxon>
        <taxon>Eurotiales</taxon>
        <taxon>Aspergillaceae</taxon>
        <taxon>Aspergillus</taxon>
        <taxon>Aspergillus subgen. Circumdati</taxon>
    </lineage>
</organism>
<evidence type="ECO:0000313" key="8">
    <source>
        <dbReference type="EMBL" id="KAE8415306.1"/>
    </source>
</evidence>
<evidence type="ECO:0000256" key="2">
    <source>
        <dbReference type="ARBA" id="ARBA00022833"/>
    </source>
</evidence>
<dbReference type="Pfam" id="PF00172">
    <property type="entry name" value="Zn_clus"/>
    <property type="match status" value="1"/>
</dbReference>
<evidence type="ECO:0000259" key="7">
    <source>
        <dbReference type="PROSITE" id="PS50048"/>
    </source>
</evidence>
<dbReference type="CDD" id="cd12148">
    <property type="entry name" value="fungal_TF_MHR"/>
    <property type="match status" value="1"/>
</dbReference>
<accession>A0ABQ6WID3</accession>
<dbReference type="Proteomes" id="UP000325395">
    <property type="component" value="Unassembled WGS sequence"/>
</dbReference>
<dbReference type="PANTHER" id="PTHR47660:SF2">
    <property type="entry name" value="TRANSCRIPTION FACTOR WITH C2H2 AND ZN(2)-CYS(6) DNA BINDING DOMAIN (EUROFUNG)"/>
    <property type="match status" value="1"/>
</dbReference>
<dbReference type="InterPro" id="IPR036864">
    <property type="entry name" value="Zn2-C6_fun-type_DNA-bd_sf"/>
</dbReference>
<evidence type="ECO:0000313" key="9">
    <source>
        <dbReference type="Proteomes" id="UP000325395"/>
    </source>
</evidence>
<keyword evidence="4" id="KW-0238">DNA-binding</keyword>
<dbReference type="PANTHER" id="PTHR47660">
    <property type="entry name" value="TRANSCRIPTION FACTOR WITH C2H2 AND ZN(2)-CYS(6) DNA BINDING DOMAIN (EUROFUNG)-RELATED-RELATED"/>
    <property type="match status" value="1"/>
</dbReference>
<dbReference type="CDD" id="cd00067">
    <property type="entry name" value="GAL4"/>
    <property type="match status" value="1"/>
</dbReference>
<keyword evidence="2" id="KW-0862">Zinc</keyword>
<keyword evidence="9" id="KW-1185">Reference proteome</keyword>
<gene>
    <name evidence="8" type="ORF">BDV36DRAFT_311068</name>
</gene>